<dbReference type="PANTHER" id="PTHR46339">
    <property type="entry name" value="PROTEIN CBG15282-RELATED"/>
    <property type="match status" value="1"/>
</dbReference>
<dbReference type="Pfam" id="PF14625">
    <property type="entry name" value="Lustrin_cystein"/>
    <property type="match status" value="3"/>
</dbReference>
<dbReference type="InterPro" id="IPR028150">
    <property type="entry name" value="Lustrin_cystein"/>
</dbReference>
<dbReference type="Pfam" id="PF00014">
    <property type="entry name" value="Kunitz_BPTI"/>
    <property type="match status" value="2"/>
</dbReference>
<proteinExistence type="predicted"/>
<accession>A0A085M9Q0</accession>
<dbReference type="InterPro" id="IPR036880">
    <property type="entry name" value="Kunitz_BPTI_sf"/>
</dbReference>
<dbReference type="PANTHER" id="PTHR46339:SF10">
    <property type="entry name" value="BPTI_KUNITZ INHIBITOR DOMAIN-CONTAINING PROTEIN"/>
    <property type="match status" value="1"/>
</dbReference>
<dbReference type="SUPFAM" id="SSF57362">
    <property type="entry name" value="BPTI-like"/>
    <property type="match status" value="2"/>
</dbReference>
<reference evidence="2 3" key="1">
    <citation type="journal article" date="2014" name="Nat. Genet.">
        <title>Genome and transcriptome of the porcine whipworm Trichuris suis.</title>
        <authorList>
            <person name="Jex A.R."/>
            <person name="Nejsum P."/>
            <person name="Schwarz E.M."/>
            <person name="Hu L."/>
            <person name="Young N.D."/>
            <person name="Hall R.S."/>
            <person name="Korhonen P.K."/>
            <person name="Liao S."/>
            <person name="Thamsborg S."/>
            <person name="Xia J."/>
            <person name="Xu P."/>
            <person name="Wang S."/>
            <person name="Scheerlinck J.P."/>
            <person name="Hofmann A."/>
            <person name="Sternberg P.W."/>
            <person name="Wang J."/>
            <person name="Gasser R.B."/>
        </authorList>
    </citation>
    <scope>NUCLEOTIDE SEQUENCE [LARGE SCALE GENOMIC DNA]</scope>
    <source>
        <strain evidence="2">DCEP-RM93M</strain>
    </source>
</reference>
<dbReference type="PROSITE" id="PS50279">
    <property type="entry name" value="BPTI_KUNITZ_2"/>
    <property type="match status" value="2"/>
</dbReference>
<sequence length="777" mass="86080">PGKRQAESAARTLTVQLIPFATTLASVSAYQIMLKSVNHVGKISHAHPLAELPYLNYKPRLPPNTGLTLGKGRTAWLAEFYSVTDCFILLNCSGFTRQFDFDKYAYVCIQPAGAQNGIFHFSQYYYNSLTNECEPILLNKGSAANANIFRTRKICEEFCRTDCSHLHSCYKRTAGSPIGLCCPSRALHLHAWNAILSAFVCSPFGGIFMDAANIEEPFVEYDEGLQAETVQSVNFPVIRYYFSLSELKCKTFLFRGVGGNFNNFLSYEQCFDYCMPVVCNKEKAGSDLNGRLIRCAQADECPKSHICIGSICCQSEDTDQLSLLCPNTSVRIDSNSDPVLCNMTNPCLPPGFCQLADASNKNGVCCSEKISVSPRQHEPLTWCLKNLTALVTAGKDEPLRCSTREEAECPISFFCFLNGANGTNGVCCFFRKEELTCPMFMKPKYGKDGLERCNPHEVSLTCQLGKDTCHFNGNYRIYYCCEEVFPRNAVEENGKRFPLDAKCADGSSPYVDPYLKSIRICNPNLHFTCPSSYACVFNPSSSNYYCCISNGTLPDNVEMTLQKSSACPAGLQPLINATIGQPIICQVSLPGICPLTSICQYSPLYWQFICCISSSTPGDSINLTSVLLPGDGGCINDFQCSRNFPGAYCEKNVCTCPAFMLLHQKSCERNFTLGKALYPRSRYEADQRGEWGSAQVELPQGAVQDRSVHTYGLKAGLQDGYSPDTLLEQRLLLNKILLIGVRTEHEVCSGLEEAIEGSDRRVVAHQPSCDRRPRLHA</sequence>
<evidence type="ECO:0000313" key="3">
    <source>
        <dbReference type="Proteomes" id="UP000030764"/>
    </source>
</evidence>
<protein>
    <recommendedName>
        <fullName evidence="1">BPTI/Kunitz inhibitor domain-containing protein</fullName>
    </recommendedName>
</protein>
<evidence type="ECO:0000259" key="1">
    <source>
        <dbReference type="PROSITE" id="PS50279"/>
    </source>
</evidence>
<feature type="non-terminal residue" evidence="2">
    <location>
        <position position="1"/>
    </location>
</feature>
<dbReference type="EMBL" id="KL363212">
    <property type="protein sequence ID" value="KFD53946.1"/>
    <property type="molecule type" value="Genomic_DNA"/>
</dbReference>
<dbReference type="InterPro" id="IPR006150">
    <property type="entry name" value="Cys_repeat_1"/>
</dbReference>
<feature type="domain" description="BPTI/Kunitz inhibitor" evidence="1">
    <location>
        <begin position="108"/>
        <end position="159"/>
    </location>
</feature>
<dbReference type="SMART" id="SM00131">
    <property type="entry name" value="KU"/>
    <property type="match status" value="2"/>
</dbReference>
<evidence type="ECO:0000313" key="2">
    <source>
        <dbReference type="EMBL" id="KFD53946.1"/>
    </source>
</evidence>
<dbReference type="GO" id="GO:0004867">
    <property type="term" value="F:serine-type endopeptidase inhibitor activity"/>
    <property type="evidence" value="ECO:0007669"/>
    <property type="project" value="InterPro"/>
</dbReference>
<dbReference type="CDD" id="cd22593">
    <property type="entry name" value="Kunitz_conkunitzin"/>
    <property type="match status" value="1"/>
</dbReference>
<organism evidence="2 3">
    <name type="scientific">Trichuris suis</name>
    <name type="common">pig whipworm</name>
    <dbReference type="NCBI Taxonomy" id="68888"/>
    <lineage>
        <taxon>Eukaryota</taxon>
        <taxon>Metazoa</taxon>
        <taxon>Ecdysozoa</taxon>
        <taxon>Nematoda</taxon>
        <taxon>Enoplea</taxon>
        <taxon>Dorylaimia</taxon>
        <taxon>Trichinellida</taxon>
        <taxon>Trichuridae</taxon>
        <taxon>Trichuris</taxon>
    </lineage>
</organism>
<dbReference type="SMART" id="SM00289">
    <property type="entry name" value="WR1"/>
    <property type="match status" value="6"/>
</dbReference>
<gene>
    <name evidence="2" type="ORF">M513_05213</name>
</gene>
<feature type="domain" description="BPTI/Kunitz inhibitor" evidence="1">
    <location>
        <begin position="239"/>
        <end position="274"/>
    </location>
</feature>
<dbReference type="InterPro" id="IPR053014">
    <property type="entry name" value="Cuticle_assoc_divergent"/>
</dbReference>
<dbReference type="InterPro" id="IPR002223">
    <property type="entry name" value="Kunitz_BPTI"/>
</dbReference>
<keyword evidence="3" id="KW-1185">Reference proteome</keyword>
<name>A0A085M9Q0_9BILA</name>
<dbReference type="AlphaFoldDB" id="A0A085M9Q0"/>
<dbReference type="Gene3D" id="4.10.410.10">
    <property type="entry name" value="Pancreatic trypsin inhibitor Kunitz domain"/>
    <property type="match status" value="2"/>
</dbReference>
<dbReference type="Proteomes" id="UP000030764">
    <property type="component" value="Unassembled WGS sequence"/>
</dbReference>